<dbReference type="InterPro" id="IPR038128">
    <property type="entry name" value="Gamma_PGA_hydro_sf"/>
</dbReference>
<reference evidence="1 2" key="1">
    <citation type="submission" date="2014-05" db="EMBL/GenBank/DDBJ databases">
        <title>Whole genome shotgun sequence of Rhizobium rhizogenes NBRC 13257.</title>
        <authorList>
            <person name="Katano-Makiyama Y."/>
            <person name="Hosoyama A."/>
            <person name="Hashimoto M."/>
            <person name="Hosoyama Y."/>
            <person name="Noguchi M."/>
            <person name="Tsuchikane K."/>
            <person name="Kimura A."/>
            <person name="Ohji S."/>
            <person name="Ichikawa N."/>
            <person name="Yamazoe A."/>
            <person name="Fujita N."/>
        </authorList>
    </citation>
    <scope>NUCLEOTIDE SEQUENCE [LARGE SCALE GENOMIC DNA]</scope>
    <source>
        <strain evidence="1 2">NBRC 13257</strain>
    </source>
</reference>
<dbReference type="Gene3D" id="3.40.630.100">
    <property type="entry name" value="Poly-gamma-glutamate hydrolase, zinc-binding motif"/>
    <property type="match status" value="1"/>
</dbReference>
<proteinExistence type="predicted"/>
<name>A0AA87Q5B4_RHIRH</name>
<sequence>MVKQPDRYSSFSTLREHETEGVDYRIRVEARSSPAAIIAPHGGFIEPTTSEIALEIASDTFSAYCFEGLGAGRAHRELHITSDRFDEPKARALVSASSIVVAIHGRIDRDDPEASWVGGLDEVLRDVIVQALSEGGFRAVARVKGEPLAGTAAGNICNGGKRNVGVQLEIPRTLRDELAADSERLRRFAASVRQAIRRYMSMLEPS</sequence>
<dbReference type="Proteomes" id="UP000026941">
    <property type="component" value="Unassembled WGS sequence"/>
</dbReference>
<protein>
    <recommendedName>
        <fullName evidence="3">Replication protein</fullName>
    </recommendedName>
</protein>
<comment type="caution">
    <text evidence="1">The sequence shown here is derived from an EMBL/GenBank/DDBJ whole genome shotgun (WGS) entry which is preliminary data.</text>
</comment>
<accession>A0AA87Q5B4</accession>
<dbReference type="RefSeq" id="WP_012652682.1">
    <property type="nucleotide sequence ID" value="NZ_BAYX01000004.1"/>
</dbReference>
<gene>
    <name evidence="1" type="ORF">RRH01S_04_03050</name>
</gene>
<dbReference type="AlphaFoldDB" id="A0AA87Q5B4"/>
<evidence type="ECO:0000313" key="2">
    <source>
        <dbReference type="Proteomes" id="UP000026941"/>
    </source>
</evidence>
<dbReference type="EMBL" id="BAYX01000004">
    <property type="protein sequence ID" value="GAJ92751.1"/>
    <property type="molecule type" value="Genomic_DNA"/>
</dbReference>
<organism evidence="1 2">
    <name type="scientific">Rhizobium rhizogenes NBRC 13257</name>
    <dbReference type="NCBI Taxonomy" id="1220581"/>
    <lineage>
        <taxon>Bacteria</taxon>
        <taxon>Pseudomonadati</taxon>
        <taxon>Pseudomonadota</taxon>
        <taxon>Alphaproteobacteria</taxon>
        <taxon>Hyphomicrobiales</taxon>
        <taxon>Rhizobiaceae</taxon>
        <taxon>Rhizobium/Agrobacterium group</taxon>
        <taxon>Rhizobium</taxon>
    </lineage>
</organism>
<dbReference type="Pfam" id="PF05908">
    <property type="entry name" value="Gamma_PGA_hydro"/>
    <property type="match status" value="1"/>
</dbReference>
<evidence type="ECO:0000313" key="1">
    <source>
        <dbReference type="EMBL" id="GAJ92751.1"/>
    </source>
</evidence>
<evidence type="ECO:0008006" key="3">
    <source>
        <dbReference type="Google" id="ProtNLM"/>
    </source>
</evidence>
<dbReference type="InterPro" id="IPR008585">
    <property type="entry name" value="Gamma_PGA_hydro"/>
</dbReference>